<proteinExistence type="inferred from homology"/>
<dbReference type="STRING" id="215637.A0A4Q0A158"/>
<dbReference type="CDD" id="cd03429">
    <property type="entry name" value="NUDIX_NADH_pyrophosphatase_Nudt13"/>
    <property type="match status" value="1"/>
</dbReference>
<evidence type="ECO:0000256" key="8">
    <source>
        <dbReference type="ARBA" id="ARBA00023027"/>
    </source>
</evidence>
<evidence type="ECO:0000256" key="4">
    <source>
        <dbReference type="ARBA" id="ARBA00012381"/>
    </source>
</evidence>
<comment type="similarity">
    <text evidence="3">Belongs to the Nudix hydrolase family. NudC subfamily.</text>
</comment>
<dbReference type="PANTHER" id="PTHR42904:SF6">
    <property type="entry name" value="NAD-CAPPED RNA HYDROLASE NUDT12"/>
    <property type="match status" value="1"/>
</dbReference>
<evidence type="ECO:0000259" key="10">
    <source>
        <dbReference type="PROSITE" id="PS51462"/>
    </source>
</evidence>
<dbReference type="GO" id="GO:0006742">
    <property type="term" value="P:NADP+ catabolic process"/>
    <property type="evidence" value="ECO:0007669"/>
    <property type="project" value="TreeGrafter"/>
</dbReference>
<dbReference type="Gene3D" id="3.90.79.20">
    <property type="match status" value="1"/>
</dbReference>
<evidence type="ECO:0000256" key="9">
    <source>
        <dbReference type="ARBA" id="ARBA00023679"/>
    </source>
</evidence>
<evidence type="ECO:0000313" key="12">
    <source>
        <dbReference type="Proteomes" id="UP000268162"/>
    </source>
</evidence>
<dbReference type="NCBIfam" id="NF001299">
    <property type="entry name" value="PRK00241.1"/>
    <property type="match status" value="1"/>
</dbReference>
<dbReference type="GO" id="GO:0005829">
    <property type="term" value="C:cytosol"/>
    <property type="evidence" value="ECO:0007669"/>
    <property type="project" value="TreeGrafter"/>
</dbReference>
<dbReference type="Gene3D" id="3.90.79.10">
    <property type="entry name" value="Nucleoside Triphosphate Pyrophosphohydrolase"/>
    <property type="match status" value="1"/>
</dbReference>
<comment type="catalytic activity">
    <reaction evidence="9">
        <text>a 5'-end NAD(+)-phospho-ribonucleoside in mRNA + H2O = a 5'-end phospho-adenosine-phospho-ribonucleoside in mRNA + beta-nicotinamide D-ribonucleotide + 2 H(+)</text>
        <dbReference type="Rhea" id="RHEA:60876"/>
        <dbReference type="Rhea" id="RHEA-COMP:15698"/>
        <dbReference type="Rhea" id="RHEA-COMP:15719"/>
        <dbReference type="ChEBI" id="CHEBI:14649"/>
        <dbReference type="ChEBI" id="CHEBI:15377"/>
        <dbReference type="ChEBI" id="CHEBI:15378"/>
        <dbReference type="ChEBI" id="CHEBI:144029"/>
        <dbReference type="ChEBI" id="CHEBI:144051"/>
    </reaction>
    <physiologicalReaction direction="left-to-right" evidence="9">
        <dbReference type="Rhea" id="RHEA:60877"/>
    </physiologicalReaction>
</comment>
<dbReference type="Pfam" id="PF09297">
    <property type="entry name" value="Zn_ribbon_NUD"/>
    <property type="match status" value="1"/>
</dbReference>
<dbReference type="EC" id="3.6.1.22" evidence="4"/>
<organism evidence="11 12">
    <name type="scientific">Dimargaris cristalligena</name>
    <dbReference type="NCBI Taxonomy" id="215637"/>
    <lineage>
        <taxon>Eukaryota</taxon>
        <taxon>Fungi</taxon>
        <taxon>Fungi incertae sedis</taxon>
        <taxon>Zoopagomycota</taxon>
        <taxon>Kickxellomycotina</taxon>
        <taxon>Dimargaritomycetes</taxon>
        <taxon>Dimargaritales</taxon>
        <taxon>Dimargaritaceae</taxon>
        <taxon>Dimargaris</taxon>
    </lineage>
</organism>
<dbReference type="GO" id="GO:0035529">
    <property type="term" value="F:NADH pyrophosphatase activity"/>
    <property type="evidence" value="ECO:0007669"/>
    <property type="project" value="TreeGrafter"/>
</dbReference>
<dbReference type="InterPro" id="IPR015376">
    <property type="entry name" value="Znr_NADH_PPase"/>
</dbReference>
<dbReference type="GO" id="GO:0005777">
    <property type="term" value="C:peroxisome"/>
    <property type="evidence" value="ECO:0007669"/>
    <property type="project" value="TreeGrafter"/>
</dbReference>
<protein>
    <recommendedName>
        <fullName evidence="4">NAD(+) diphosphatase</fullName>
        <ecNumber evidence="4">3.6.1.22</ecNumber>
    </recommendedName>
</protein>
<feature type="domain" description="Nudix hydrolase" evidence="10">
    <location>
        <begin position="261"/>
        <end position="386"/>
    </location>
</feature>
<keyword evidence="5" id="KW-0479">Metal-binding</keyword>
<dbReference type="AlphaFoldDB" id="A0A4Q0A158"/>
<dbReference type="PANTHER" id="PTHR42904">
    <property type="entry name" value="NUDIX HYDROLASE, NUDC SUBFAMILY"/>
    <property type="match status" value="1"/>
</dbReference>
<evidence type="ECO:0000256" key="1">
    <source>
        <dbReference type="ARBA" id="ARBA00001946"/>
    </source>
</evidence>
<dbReference type="InterPro" id="IPR015797">
    <property type="entry name" value="NUDIX_hydrolase-like_dom_sf"/>
</dbReference>
<dbReference type="PROSITE" id="PS00893">
    <property type="entry name" value="NUDIX_BOX"/>
    <property type="match status" value="1"/>
</dbReference>
<keyword evidence="12" id="KW-1185">Reference proteome</keyword>
<evidence type="ECO:0000256" key="6">
    <source>
        <dbReference type="ARBA" id="ARBA00022801"/>
    </source>
</evidence>
<evidence type="ECO:0000256" key="3">
    <source>
        <dbReference type="ARBA" id="ARBA00009595"/>
    </source>
</evidence>
<dbReference type="Pfam" id="PF00293">
    <property type="entry name" value="NUDIX"/>
    <property type="match status" value="1"/>
</dbReference>
<dbReference type="EMBL" id="ML002321">
    <property type="protein sequence ID" value="RKP38870.1"/>
    <property type="molecule type" value="Genomic_DNA"/>
</dbReference>
<dbReference type="GO" id="GO:0046872">
    <property type="term" value="F:metal ion binding"/>
    <property type="evidence" value="ECO:0007669"/>
    <property type="project" value="UniProtKB-KW"/>
</dbReference>
<gene>
    <name evidence="11" type="ORF">BJ085DRAFT_27597</name>
</gene>
<name>A0A4Q0A158_9FUNG</name>
<dbReference type="InterPro" id="IPR000086">
    <property type="entry name" value="NUDIX_hydrolase_dom"/>
</dbReference>
<keyword evidence="8" id="KW-0520">NAD</keyword>
<accession>A0A4Q0A158</accession>
<dbReference type="InterPro" id="IPR049734">
    <property type="entry name" value="NudC-like_C"/>
</dbReference>
<evidence type="ECO:0000256" key="7">
    <source>
        <dbReference type="ARBA" id="ARBA00022842"/>
    </source>
</evidence>
<dbReference type="InterPro" id="IPR050241">
    <property type="entry name" value="NAD-cap_RNA_hydrolase_NudC"/>
</dbReference>
<sequence length="412" mass="45759">MALRNRATLYRQLLDSWTRLAPSSNSCDPSTGAFTGATLNRISPQRSNPALLQQLFSSPRAQFLLFRGSNTVSAAESGHTLGYFGASDILTWFANPFDGPGSHEPKVVLKDWVLLGIDDAEHPTGDSYLAVDLPAYYANQPVYWAIDVNPVYQAQEEGPLKNTAQLLDTAMQQGNYRFSEARSVAFHFNAMDSTLFAQASAMVDWNHRNRYCPSCGRLTVSKEAGYKRICPPDEVSGEITGQDAKPPCVNRRGIHNSAYPRTDPVVIVCVLSPDRSRILLGRKVSFPTRWYTCVAGFVEPGETLEAAVRREVLEETGVAVGPVLYFGNQPWPFPNNLMVGFYAQATSERVVLEDTELEDAQWFTREDVQAAIAKYTPTDISEAAPTELRLAPPYSIAHQLIRHWAVEYETSL</sequence>
<dbReference type="SUPFAM" id="SSF55811">
    <property type="entry name" value="Nudix"/>
    <property type="match status" value="1"/>
</dbReference>
<dbReference type="PROSITE" id="PS51462">
    <property type="entry name" value="NUDIX"/>
    <property type="match status" value="1"/>
</dbReference>
<evidence type="ECO:0000256" key="5">
    <source>
        <dbReference type="ARBA" id="ARBA00022723"/>
    </source>
</evidence>
<reference evidence="12" key="1">
    <citation type="journal article" date="2018" name="Nat. Microbiol.">
        <title>Leveraging single-cell genomics to expand the fungal tree of life.</title>
        <authorList>
            <person name="Ahrendt S.R."/>
            <person name="Quandt C.A."/>
            <person name="Ciobanu D."/>
            <person name="Clum A."/>
            <person name="Salamov A."/>
            <person name="Andreopoulos B."/>
            <person name="Cheng J.F."/>
            <person name="Woyke T."/>
            <person name="Pelin A."/>
            <person name="Henrissat B."/>
            <person name="Reynolds N.K."/>
            <person name="Benny G.L."/>
            <person name="Smith M.E."/>
            <person name="James T.Y."/>
            <person name="Grigoriev I.V."/>
        </authorList>
    </citation>
    <scope>NUCLEOTIDE SEQUENCE [LARGE SCALE GENOMIC DNA]</scope>
    <source>
        <strain evidence="12">RSA 468</strain>
    </source>
</reference>
<dbReference type="InterPro" id="IPR020084">
    <property type="entry name" value="NUDIX_hydrolase_CS"/>
</dbReference>
<keyword evidence="6 11" id="KW-0378">Hydrolase</keyword>
<evidence type="ECO:0000313" key="11">
    <source>
        <dbReference type="EMBL" id="RKP38870.1"/>
    </source>
</evidence>
<comment type="cofactor">
    <cofactor evidence="1">
        <name>Mg(2+)</name>
        <dbReference type="ChEBI" id="CHEBI:18420"/>
    </cofactor>
</comment>
<keyword evidence="7" id="KW-0460">Magnesium</keyword>
<dbReference type="GO" id="GO:0019677">
    <property type="term" value="P:NAD+ catabolic process"/>
    <property type="evidence" value="ECO:0007669"/>
    <property type="project" value="TreeGrafter"/>
</dbReference>
<evidence type="ECO:0000256" key="2">
    <source>
        <dbReference type="ARBA" id="ARBA00001947"/>
    </source>
</evidence>
<comment type="cofactor">
    <cofactor evidence="2">
        <name>Zn(2+)</name>
        <dbReference type="ChEBI" id="CHEBI:29105"/>
    </cofactor>
</comment>
<dbReference type="Proteomes" id="UP000268162">
    <property type="component" value="Unassembled WGS sequence"/>
</dbReference>